<dbReference type="EMBL" id="CM016762">
    <property type="protein sequence ID" value="TMS38425.1"/>
    <property type="molecule type" value="Genomic_DNA"/>
</dbReference>
<keyword evidence="2" id="KW-1185">Reference proteome</keyword>
<protein>
    <submittedName>
        <fullName evidence="1">Uncharacterized protein</fullName>
    </submittedName>
</protein>
<dbReference type="AlphaFoldDB" id="A0A4U8UZK6"/>
<reference evidence="1 2" key="1">
    <citation type="journal article" date="2015" name="Genome Biol.">
        <title>Comparative genomics of Steinernema reveals deeply conserved gene regulatory networks.</title>
        <authorList>
            <person name="Dillman A.R."/>
            <person name="Macchietto M."/>
            <person name="Porter C.F."/>
            <person name="Rogers A."/>
            <person name="Williams B."/>
            <person name="Antoshechkin I."/>
            <person name="Lee M.M."/>
            <person name="Goodwin Z."/>
            <person name="Lu X."/>
            <person name="Lewis E.E."/>
            <person name="Goodrich-Blair H."/>
            <person name="Stock S.P."/>
            <person name="Adams B.J."/>
            <person name="Sternberg P.W."/>
            <person name="Mortazavi A."/>
        </authorList>
    </citation>
    <scope>NUCLEOTIDE SEQUENCE [LARGE SCALE GENOMIC DNA]</scope>
    <source>
        <strain evidence="1 2">ALL</strain>
    </source>
</reference>
<comment type="caution">
    <text evidence="1">The sequence shown here is derived from an EMBL/GenBank/DDBJ whole genome shotgun (WGS) entry which is preliminary data.</text>
</comment>
<dbReference type="Proteomes" id="UP000298663">
    <property type="component" value="Chromosome X"/>
</dbReference>
<evidence type="ECO:0000313" key="2">
    <source>
        <dbReference type="Proteomes" id="UP000298663"/>
    </source>
</evidence>
<name>A0A4U8UZK6_STECR</name>
<evidence type="ECO:0000313" key="1">
    <source>
        <dbReference type="EMBL" id="TMS38425.1"/>
    </source>
</evidence>
<organism evidence="1 2">
    <name type="scientific">Steinernema carpocapsae</name>
    <name type="common">Entomopathogenic nematode</name>
    <dbReference type="NCBI Taxonomy" id="34508"/>
    <lineage>
        <taxon>Eukaryota</taxon>
        <taxon>Metazoa</taxon>
        <taxon>Ecdysozoa</taxon>
        <taxon>Nematoda</taxon>
        <taxon>Chromadorea</taxon>
        <taxon>Rhabditida</taxon>
        <taxon>Tylenchina</taxon>
        <taxon>Panagrolaimomorpha</taxon>
        <taxon>Strongyloidoidea</taxon>
        <taxon>Steinernematidae</taxon>
        <taxon>Steinernema</taxon>
    </lineage>
</organism>
<accession>A0A4U8UZK6</accession>
<proteinExistence type="predicted"/>
<reference evidence="1 2" key="2">
    <citation type="journal article" date="2019" name="G3 (Bethesda)">
        <title>Hybrid Assembly of the Genome of the Entomopathogenic Nematode Steinernema carpocapsae Identifies the X-Chromosome.</title>
        <authorList>
            <person name="Serra L."/>
            <person name="Macchietto M."/>
            <person name="Macias-Munoz A."/>
            <person name="McGill C.J."/>
            <person name="Rodriguez I.M."/>
            <person name="Rodriguez B."/>
            <person name="Murad R."/>
            <person name="Mortazavi A."/>
        </authorList>
    </citation>
    <scope>NUCLEOTIDE SEQUENCE [LARGE SCALE GENOMIC DNA]</scope>
    <source>
        <strain evidence="1 2">ALL</strain>
    </source>
</reference>
<gene>
    <name evidence="1" type="ORF">L596_005154</name>
</gene>
<dbReference type="EMBL" id="AZBU02000001">
    <property type="protein sequence ID" value="TMS38425.1"/>
    <property type="molecule type" value="Genomic_DNA"/>
</dbReference>
<sequence>MDPLQWISVPRNGKRDFEIRRHGPRWISAGHRLPENENRPEQQCSERTREFTMCETPFKSKHRAVLDLMETSHLSKQEGII</sequence>